<dbReference type="EMBL" id="LFMY01000007">
    <property type="protein sequence ID" value="OKL59329.1"/>
    <property type="molecule type" value="Genomic_DNA"/>
</dbReference>
<dbReference type="PANTHER" id="PTHR13707:SF58">
    <property type="entry name" value="SUCCINYL-COA:3-KETOACID-COENZYME A TRANSFERASE"/>
    <property type="match status" value="1"/>
</dbReference>
<comment type="caution">
    <text evidence="5">The sequence shown here is derived from an EMBL/GenBank/DDBJ whole genome shotgun (WGS) entry which is preliminary data.</text>
</comment>
<reference evidence="5 6" key="1">
    <citation type="submission" date="2015-06" db="EMBL/GenBank/DDBJ databases">
        <title>Talaromyces atroroseus IBT 11181 draft genome.</title>
        <authorList>
            <person name="Rasmussen K.B."/>
            <person name="Rasmussen S."/>
            <person name="Petersen B."/>
            <person name="Sicheritz-Ponten T."/>
            <person name="Mortensen U.H."/>
            <person name="Thrane U."/>
        </authorList>
    </citation>
    <scope>NUCLEOTIDE SEQUENCE [LARGE SCALE GENOMIC DNA]</scope>
    <source>
        <strain evidence="5 6">IBT 11181</strain>
    </source>
</reference>
<evidence type="ECO:0000256" key="1">
    <source>
        <dbReference type="ARBA" id="ARBA00007154"/>
    </source>
</evidence>
<comment type="similarity">
    <text evidence="1 3">Belongs to the 3-oxoacid CoA-transferase family.</text>
</comment>
<comment type="catalytic activity">
    <reaction evidence="3">
        <text>a 3-oxo acid + succinyl-CoA = a 3-oxoacyl-CoA + succinate</text>
        <dbReference type="Rhea" id="RHEA:24564"/>
        <dbReference type="ChEBI" id="CHEBI:30031"/>
        <dbReference type="ChEBI" id="CHEBI:35973"/>
        <dbReference type="ChEBI" id="CHEBI:57292"/>
        <dbReference type="ChEBI" id="CHEBI:90726"/>
        <dbReference type="EC" id="2.8.3.5"/>
    </reaction>
</comment>
<dbReference type="InterPro" id="IPR004164">
    <property type="entry name" value="CoA_transf_AS"/>
</dbReference>
<dbReference type="SUPFAM" id="SSF100950">
    <property type="entry name" value="NagB/RpiA/CoA transferase-like"/>
    <property type="match status" value="2"/>
</dbReference>
<feature type="active site" description="5-glutamyl coenzyme A thioester intermediate" evidence="4">
    <location>
        <position position="332"/>
    </location>
</feature>
<dbReference type="Pfam" id="PF01144">
    <property type="entry name" value="CoA_trans"/>
    <property type="match status" value="2"/>
</dbReference>
<keyword evidence="6" id="KW-1185">Reference proteome</keyword>
<organism evidence="5 6">
    <name type="scientific">Talaromyces atroroseus</name>
    <dbReference type="NCBI Taxonomy" id="1441469"/>
    <lineage>
        <taxon>Eukaryota</taxon>
        <taxon>Fungi</taxon>
        <taxon>Dikarya</taxon>
        <taxon>Ascomycota</taxon>
        <taxon>Pezizomycotina</taxon>
        <taxon>Eurotiomycetes</taxon>
        <taxon>Eurotiomycetidae</taxon>
        <taxon>Eurotiales</taxon>
        <taxon>Trichocomaceae</taxon>
        <taxon>Talaromyces</taxon>
        <taxon>Talaromyces sect. Trachyspermi</taxon>
    </lineage>
</organism>
<comment type="function">
    <text evidence="3">Key enzyme for ketone body catabolism. Transfers the CoA moiety from succinate to acetoacetate. Formation of the enzyme-CoA intermediate proceeds via an unstable anhydride species formed between the carboxylate groups of the enzyme and substrate.</text>
</comment>
<dbReference type="PROSITE" id="PS01274">
    <property type="entry name" value="COA_TRANSF_2"/>
    <property type="match status" value="1"/>
</dbReference>
<dbReference type="GO" id="GO:0046952">
    <property type="term" value="P:ketone body catabolic process"/>
    <property type="evidence" value="ECO:0007669"/>
    <property type="project" value="InterPro"/>
</dbReference>
<accession>A0A225AUR1</accession>
<dbReference type="NCBIfam" id="TIGR02428">
    <property type="entry name" value="pcaJ_scoB_fam"/>
    <property type="match status" value="1"/>
</dbReference>
<dbReference type="InterPro" id="IPR014388">
    <property type="entry name" value="3-oxoacid_CoA-transferase"/>
</dbReference>
<name>A0A225AUR1_TALAT</name>
<comment type="pathway">
    <text evidence="3">Ketone metabolism; succinyl-CoA degradation; acetoacetyl-CoA from succinyl-CoA: step 1/1.</text>
</comment>
<gene>
    <name evidence="5" type="ORF">UA08_05395</name>
</gene>
<dbReference type="AlphaFoldDB" id="A0A225AUR1"/>
<dbReference type="InterPro" id="IPR004165">
    <property type="entry name" value="CoA_trans_fam_I"/>
</dbReference>
<keyword evidence="2 3" id="KW-0808">Transferase</keyword>
<evidence type="ECO:0000313" key="6">
    <source>
        <dbReference type="Proteomes" id="UP000214365"/>
    </source>
</evidence>
<protein>
    <recommendedName>
        <fullName evidence="3">Succinyl-CoA:3-ketoacid-coenzyme A transferase</fullName>
        <ecNumber evidence="3">2.8.3.5</ecNumber>
    </recommendedName>
</protein>
<dbReference type="GeneID" id="31005151"/>
<sequence length="503" mass="54282">MKARIAGPSIFRPLWRRDFSSSASRRAINKIVHSAEDAIKDLKGSSMILVGGFGFSGVPTSLINAVRDRPELKDFTVVSNNAGMPGVGLGQLLESRQISKMIASFIGENKVFERMYLEGDLALELTPQGTIAEKCAAGAAGVPAFYTPAAYGTIVQSGELPVRYNKDGSVAEKSRPKETREFNGKNYILEESYFADYAFVRVAKADKLGNCQFRKAQNNFNEAMAKNAKVTIVEADEIVEVGEIAPEEIHLQGIYVSKVIKTTEGKKIEKLTFAKDPNDMLGAGEAAAKRERIVKRAAKEFEDGMYVNLGIGMPLVAPSFLPEGIEVVLQSENGILGLGGYPRPGEEDPDLINPGKETVTLAPGASVFGSQESFGMIRSGRIDLTMLGALQVSQYGDLANFMLPGKVKGIGGAMDLVANPSQTRVVVTMEHVDKKGNPKILPACTFPLTGPRCVWKIITDLAVFDVHPTEGLTLKEVAEGSTVEEVKSKTAAPFKVADLLKTF</sequence>
<dbReference type="SMART" id="SM00882">
    <property type="entry name" value="CoA_trans"/>
    <property type="match status" value="2"/>
</dbReference>
<dbReference type="Gene3D" id="3.40.1080.10">
    <property type="entry name" value="Glutaconate Coenzyme A-transferase"/>
    <property type="match status" value="2"/>
</dbReference>
<dbReference type="PIRSF" id="PIRSF000858">
    <property type="entry name" value="SCOT-t"/>
    <property type="match status" value="1"/>
</dbReference>
<dbReference type="InterPro" id="IPR012791">
    <property type="entry name" value="3-oxoacid_CoA-transf_B"/>
</dbReference>
<dbReference type="Proteomes" id="UP000214365">
    <property type="component" value="Unassembled WGS sequence"/>
</dbReference>
<dbReference type="PANTHER" id="PTHR13707">
    <property type="entry name" value="KETOACID-COENZYME A TRANSFERASE"/>
    <property type="match status" value="1"/>
</dbReference>
<dbReference type="EC" id="2.8.3.5" evidence="3"/>
<dbReference type="UniPathway" id="UPA00929">
    <property type="reaction ID" value="UER00894"/>
</dbReference>
<evidence type="ECO:0000313" key="5">
    <source>
        <dbReference type="EMBL" id="OKL59329.1"/>
    </source>
</evidence>
<dbReference type="RefSeq" id="XP_020119450.1">
    <property type="nucleotide sequence ID" value="XM_020267712.1"/>
</dbReference>
<keyword evidence="3" id="KW-0496">Mitochondrion</keyword>
<evidence type="ECO:0000256" key="2">
    <source>
        <dbReference type="ARBA" id="ARBA00022679"/>
    </source>
</evidence>
<dbReference type="OrthoDB" id="1933379at2759"/>
<evidence type="ECO:0000256" key="3">
    <source>
        <dbReference type="PIRNR" id="PIRNR000858"/>
    </source>
</evidence>
<proteinExistence type="inferred from homology"/>
<dbReference type="GO" id="GO:0008260">
    <property type="term" value="F:succinyl-CoA:3-oxo-acid CoA-transferase activity"/>
    <property type="evidence" value="ECO:0007669"/>
    <property type="project" value="UniProtKB-EC"/>
</dbReference>
<dbReference type="InterPro" id="IPR037171">
    <property type="entry name" value="NagB/RpiA_transferase-like"/>
</dbReference>
<dbReference type="STRING" id="1441469.A0A225AUR1"/>
<evidence type="ECO:0000256" key="4">
    <source>
        <dbReference type="PIRSR" id="PIRSR000858-1"/>
    </source>
</evidence>
<dbReference type="InterPro" id="IPR012792">
    <property type="entry name" value="3-oxoacid_CoA-transf_A"/>
</dbReference>
<dbReference type="NCBIfam" id="TIGR02429">
    <property type="entry name" value="pcaI_scoA_fam"/>
    <property type="match status" value="1"/>
</dbReference>